<dbReference type="AlphaFoldDB" id="A0A1G7X2Q0"/>
<evidence type="ECO:0000313" key="3">
    <source>
        <dbReference type="Proteomes" id="UP000199045"/>
    </source>
</evidence>
<evidence type="ECO:0000313" key="2">
    <source>
        <dbReference type="EMBL" id="SDG78463.1"/>
    </source>
</evidence>
<protein>
    <submittedName>
        <fullName evidence="2">Uncharacterized protein</fullName>
    </submittedName>
</protein>
<keyword evidence="1" id="KW-1133">Transmembrane helix</keyword>
<feature type="transmembrane region" description="Helical" evidence="1">
    <location>
        <begin position="49"/>
        <end position="65"/>
    </location>
</feature>
<dbReference type="Pfam" id="PF19744">
    <property type="entry name" value="DUF6232"/>
    <property type="match status" value="1"/>
</dbReference>
<keyword evidence="1" id="KW-0472">Membrane</keyword>
<dbReference type="Proteomes" id="UP000199045">
    <property type="component" value="Unassembled WGS sequence"/>
</dbReference>
<dbReference type="RefSeq" id="WP_143011556.1">
    <property type="nucleotide sequence ID" value="NZ_FNBN01000006.1"/>
</dbReference>
<reference evidence="3" key="1">
    <citation type="submission" date="2016-10" db="EMBL/GenBank/DDBJ databases">
        <authorList>
            <person name="Varghese N."/>
            <person name="Submissions S."/>
        </authorList>
    </citation>
    <scope>NUCLEOTIDE SEQUENCE [LARGE SCALE GENOMIC DNA]</scope>
    <source>
        <strain evidence="3">DSM 527</strain>
    </source>
</reference>
<gene>
    <name evidence="2" type="ORF">SAMN04488121_106276</name>
</gene>
<dbReference type="InterPro" id="IPR045629">
    <property type="entry name" value="DUF6232"/>
</dbReference>
<name>A0A1G7X2Q0_CHIFI</name>
<dbReference type="OrthoDB" id="670208at2"/>
<accession>A0A1G7X2Q0</accession>
<dbReference type="EMBL" id="FNBN01000006">
    <property type="protein sequence ID" value="SDG78463.1"/>
    <property type="molecule type" value="Genomic_DNA"/>
</dbReference>
<proteinExistence type="predicted"/>
<sequence length="176" mass="19565">MRNSKGEGSKPYRGSLTFTNQTISFGGTTIQLRNVTRVGTYELKRSHRISPLALAIAVIVFFLSFSTKGWGIISILAAAIAGYGIYEYFRPKLYALIIELNSSYHYTLSSTDREGILQVRNRITSAMNATEPVNTTVNFNGDKIIFGDHVGRDKYEIHNSKIGKVGSFDNNSEKSL</sequence>
<organism evidence="2 3">
    <name type="scientific">Chitinophaga filiformis</name>
    <name type="common">Myxococcus filiformis</name>
    <name type="synonym">Flexibacter filiformis</name>
    <dbReference type="NCBI Taxonomy" id="104663"/>
    <lineage>
        <taxon>Bacteria</taxon>
        <taxon>Pseudomonadati</taxon>
        <taxon>Bacteroidota</taxon>
        <taxon>Chitinophagia</taxon>
        <taxon>Chitinophagales</taxon>
        <taxon>Chitinophagaceae</taxon>
        <taxon>Chitinophaga</taxon>
    </lineage>
</organism>
<keyword evidence="1" id="KW-0812">Transmembrane</keyword>
<evidence type="ECO:0000256" key="1">
    <source>
        <dbReference type="SAM" id="Phobius"/>
    </source>
</evidence>
<feature type="transmembrane region" description="Helical" evidence="1">
    <location>
        <begin position="71"/>
        <end position="89"/>
    </location>
</feature>